<organism evidence="1">
    <name type="scientific">viral metagenome</name>
    <dbReference type="NCBI Taxonomy" id="1070528"/>
    <lineage>
        <taxon>unclassified sequences</taxon>
        <taxon>metagenomes</taxon>
        <taxon>organismal metagenomes</taxon>
    </lineage>
</organism>
<dbReference type="AlphaFoldDB" id="A0A6C0I276"/>
<evidence type="ECO:0000313" key="1">
    <source>
        <dbReference type="EMBL" id="QHT87098.1"/>
    </source>
</evidence>
<name>A0A6C0I276_9ZZZZ</name>
<sequence length="433" mass="48561">MAAVNLEFLEQLINASASNDVMQRTLADIEFNAPANVAIYTPEVCLRLSKFLKYFNNNLLKNIEISANQERIRTGEPLPKGVIEGIPDDFKQDKLSISAYFRIFCTYDPIAVNHNGHTRVVTLNAAGNPQAPQTQTIPQFIQYFFTGSQFQINDALEYIIDAEALDNTVYDKYAMPVILFTANAGDNIGNVVLGPSGSLNKFDVNGVLVTGASPYVYAGSYDYNNLTQVAISNKRKLTGGTDVKELKTKYSFPNFLLGEMLFKVHGTEEAKYVFKFYDDKNSMEFWIKLYPGTWFPYDSSKYVFPSGYNLVERADGIIMYYNTVTQTLESNFPLGSYYILPPGGDLTTVINFTNKYRVIQREVALAAAQVLPSNMSDPNIQRMLQLVAYMTNLRAIKASFIPPIIPGGGGGKKKTKRTNIIKYMAKSKKKHYK</sequence>
<proteinExistence type="predicted"/>
<accession>A0A6C0I276</accession>
<protein>
    <submittedName>
        <fullName evidence="1">Uncharacterized protein</fullName>
    </submittedName>
</protein>
<dbReference type="EMBL" id="MN740082">
    <property type="protein sequence ID" value="QHT87098.1"/>
    <property type="molecule type" value="Genomic_DNA"/>
</dbReference>
<reference evidence="1" key="1">
    <citation type="journal article" date="2020" name="Nature">
        <title>Giant virus diversity and host interactions through global metagenomics.</title>
        <authorList>
            <person name="Schulz F."/>
            <person name="Roux S."/>
            <person name="Paez-Espino D."/>
            <person name="Jungbluth S."/>
            <person name="Walsh D.A."/>
            <person name="Denef V.J."/>
            <person name="McMahon K.D."/>
            <person name="Konstantinidis K.T."/>
            <person name="Eloe-Fadrosh E.A."/>
            <person name="Kyrpides N.C."/>
            <person name="Woyke T."/>
        </authorList>
    </citation>
    <scope>NUCLEOTIDE SEQUENCE</scope>
    <source>
        <strain evidence="1">GVMAG-M-3300023184-18</strain>
    </source>
</reference>